<name>A0AAV4SKH5_CAEEX</name>
<dbReference type="AlphaFoldDB" id="A0AAV4SKH5"/>
<reference evidence="2 3" key="1">
    <citation type="submission" date="2021-06" db="EMBL/GenBank/DDBJ databases">
        <title>Caerostris extrusa draft genome.</title>
        <authorList>
            <person name="Kono N."/>
            <person name="Arakawa K."/>
        </authorList>
    </citation>
    <scope>NUCLEOTIDE SEQUENCE [LARGE SCALE GENOMIC DNA]</scope>
</reference>
<dbReference type="EMBL" id="BPLR01009478">
    <property type="protein sequence ID" value="GIY32253.1"/>
    <property type="molecule type" value="Genomic_DNA"/>
</dbReference>
<feature type="region of interest" description="Disordered" evidence="1">
    <location>
        <begin position="158"/>
        <end position="192"/>
    </location>
</feature>
<organism evidence="2 3">
    <name type="scientific">Caerostris extrusa</name>
    <name type="common">Bark spider</name>
    <name type="synonym">Caerostris bankana</name>
    <dbReference type="NCBI Taxonomy" id="172846"/>
    <lineage>
        <taxon>Eukaryota</taxon>
        <taxon>Metazoa</taxon>
        <taxon>Ecdysozoa</taxon>
        <taxon>Arthropoda</taxon>
        <taxon>Chelicerata</taxon>
        <taxon>Arachnida</taxon>
        <taxon>Araneae</taxon>
        <taxon>Araneomorphae</taxon>
        <taxon>Entelegynae</taxon>
        <taxon>Araneoidea</taxon>
        <taxon>Araneidae</taxon>
        <taxon>Caerostris</taxon>
    </lineage>
</organism>
<keyword evidence="3" id="KW-1185">Reference proteome</keyword>
<feature type="compositionally biased region" description="Polar residues" evidence="1">
    <location>
        <begin position="181"/>
        <end position="192"/>
    </location>
</feature>
<evidence type="ECO:0000313" key="2">
    <source>
        <dbReference type="EMBL" id="GIY32253.1"/>
    </source>
</evidence>
<sequence length="192" mass="21093">MLHFKHSTQVHTSQKWLSDSISPFDKYGLLISRPMVICSRYGCGDARLQYSKYSRRRCSSAAAPARAAHASQAVIELMVLAPQSWLRVWTLGIGGGSIGAVPAAGSGHSVCLPRVTAINHAAPSSCHWRPPRLPSLSRQRTPRCWKRTYRQRTWSQRTFNAHNGPWPVTEPSPMRSHAAGNGTTPRAGNGSP</sequence>
<dbReference type="Proteomes" id="UP001054945">
    <property type="component" value="Unassembled WGS sequence"/>
</dbReference>
<gene>
    <name evidence="2" type="ORF">CEXT_74251</name>
</gene>
<proteinExistence type="predicted"/>
<evidence type="ECO:0000313" key="3">
    <source>
        <dbReference type="Proteomes" id="UP001054945"/>
    </source>
</evidence>
<protein>
    <submittedName>
        <fullName evidence="2">Uncharacterized protein</fullName>
    </submittedName>
</protein>
<evidence type="ECO:0000256" key="1">
    <source>
        <dbReference type="SAM" id="MobiDB-lite"/>
    </source>
</evidence>
<comment type="caution">
    <text evidence="2">The sequence shown here is derived from an EMBL/GenBank/DDBJ whole genome shotgun (WGS) entry which is preliminary data.</text>
</comment>
<accession>A0AAV4SKH5</accession>